<keyword evidence="1" id="KW-1133">Transmembrane helix</keyword>
<keyword evidence="1" id="KW-0472">Membrane</keyword>
<comment type="caution">
    <text evidence="2">The sequence shown here is derived from an EMBL/GenBank/DDBJ whole genome shotgun (WGS) entry which is preliminary data.</text>
</comment>
<dbReference type="EMBL" id="SEWF01000050">
    <property type="protein sequence ID" value="RYU93272.1"/>
    <property type="molecule type" value="Genomic_DNA"/>
</dbReference>
<feature type="transmembrane region" description="Helical" evidence="1">
    <location>
        <begin position="45"/>
        <end position="65"/>
    </location>
</feature>
<reference evidence="2 3" key="1">
    <citation type="submission" date="2019-02" db="EMBL/GenBank/DDBJ databases">
        <title>Bacterial novel species Emticicia sp. 17J42-9 isolated from soil.</title>
        <authorList>
            <person name="Jung H.-Y."/>
        </authorList>
    </citation>
    <scope>NUCLEOTIDE SEQUENCE [LARGE SCALE GENOMIC DNA]</scope>
    <source>
        <strain evidence="2 3">17J42-9</strain>
    </source>
</reference>
<sequence>MFFAIFNTILLGLIAAIHVYWLLGGKWAGNAVLPTSTDKKLAFQPGIFATLVVALSLLFMALIHLDKVGLVALSLPSWVNNYALIIIAFIFLIRAIGEFRYVGFFKKIKNTRFARLDTRFYSPLCLLLSLNALLTSLQL</sequence>
<keyword evidence="1" id="KW-0812">Transmembrane</keyword>
<dbReference type="InterPro" id="IPR025058">
    <property type="entry name" value="DUF3995"/>
</dbReference>
<dbReference type="RefSeq" id="WP_130023604.1">
    <property type="nucleotide sequence ID" value="NZ_SEWF01000050.1"/>
</dbReference>
<proteinExistence type="predicted"/>
<feature type="transmembrane region" description="Helical" evidence="1">
    <location>
        <begin position="118"/>
        <end position="137"/>
    </location>
</feature>
<keyword evidence="3" id="KW-1185">Reference proteome</keyword>
<feature type="transmembrane region" description="Helical" evidence="1">
    <location>
        <begin position="77"/>
        <end position="97"/>
    </location>
</feature>
<evidence type="ECO:0000256" key="1">
    <source>
        <dbReference type="SAM" id="Phobius"/>
    </source>
</evidence>
<gene>
    <name evidence="2" type="ORF">EWM59_23000</name>
</gene>
<evidence type="ECO:0000313" key="3">
    <source>
        <dbReference type="Proteomes" id="UP000293162"/>
    </source>
</evidence>
<dbReference type="Proteomes" id="UP000293162">
    <property type="component" value="Unassembled WGS sequence"/>
</dbReference>
<name>A0A4Q5LUI0_9BACT</name>
<accession>A0A4Q5LUI0</accession>
<evidence type="ECO:0000313" key="2">
    <source>
        <dbReference type="EMBL" id="RYU93272.1"/>
    </source>
</evidence>
<feature type="transmembrane region" description="Helical" evidence="1">
    <location>
        <begin position="6"/>
        <end position="24"/>
    </location>
</feature>
<protein>
    <submittedName>
        <fullName evidence="2">DUF3995 domain-containing protein</fullName>
    </submittedName>
</protein>
<dbReference type="Pfam" id="PF13160">
    <property type="entry name" value="DUF3995"/>
    <property type="match status" value="1"/>
</dbReference>
<organism evidence="2 3">
    <name type="scientific">Emticicia agri</name>
    <dbReference type="NCBI Taxonomy" id="2492393"/>
    <lineage>
        <taxon>Bacteria</taxon>
        <taxon>Pseudomonadati</taxon>
        <taxon>Bacteroidota</taxon>
        <taxon>Cytophagia</taxon>
        <taxon>Cytophagales</taxon>
        <taxon>Leadbetterellaceae</taxon>
        <taxon>Emticicia</taxon>
    </lineage>
</organism>
<dbReference type="AlphaFoldDB" id="A0A4Q5LUI0"/>
<dbReference type="OrthoDB" id="8590912at2"/>